<keyword evidence="3 9" id="KW-0963">Cytoplasm</keyword>
<evidence type="ECO:0000256" key="4">
    <source>
        <dbReference type="ARBA" id="ARBA00022605"/>
    </source>
</evidence>
<dbReference type="SUPFAM" id="SSF48179">
    <property type="entry name" value="6-phosphogluconate dehydrogenase C-terminal domain-like"/>
    <property type="match status" value="1"/>
</dbReference>
<feature type="binding site" evidence="11">
    <location>
        <begin position="10"/>
        <end position="15"/>
    </location>
    <ligand>
        <name>NADP(+)</name>
        <dbReference type="ChEBI" id="CHEBI:58349"/>
    </ligand>
</feature>
<feature type="domain" description="Pyrroline-5-carboxylate reductase dimerisation" evidence="13">
    <location>
        <begin position="165"/>
        <end position="269"/>
    </location>
</feature>
<dbReference type="Pfam" id="PF14748">
    <property type="entry name" value="P5CR_dimer"/>
    <property type="match status" value="1"/>
</dbReference>
<dbReference type="UniPathway" id="UPA00098">
    <property type="reaction ID" value="UER00361"/>
</dbReference>
<evidence type="ECO:0000259" key="12">
    <source>
        <dbReference type="Pfam" id="PF03807"/>
    </source>
</evidence>
<dbReference type="InterPro" id="IPR000304">
    <property type="entry name" value="Pyrroline-COOH_reductase"/>
</dbReference>
<proteinExistence type="inferred from homology"/>
<evidence type="ECO:0000256" key="1">
    <source>
        <dbReference type="ARBA" id="ARBA00004496"/>
    </source>
</evidence>
<feature type="binding site" evidence="11">
    <location>
        <begin position="73"/>
        <end position="76"/>
    </location>
    <ligand>
        <name>NADP(+)</name>
        <dbReference type="ChEBI" id="CHEBI:58349"/>
    </ligand>
</feature>
<comment type="catalytic activity">
    <reaction evidence="9">
        <text>L-proline + NADP(+) = (S)-1-pyrroline-5-carboxylate + NADPH + 2 H(+)</text>
        <dbReference type="Rhea" id="RHEA:14109"/>
        <dbReference type="ChEBI" id="CHEBI:15378"/>
        <dbReference type="ChEBI" id="CHEBI:17388"/>
        <dbReference type="ChEBI" id="CHEBI:57783"/>
        <dbReference type="ChEBI" id="CHEBI:58349"/>
        <dbReference type="ChEBI" id="CHEBI:60039"/>
        <dbReference type="EC" id="1.5.1.2"/>
    </reaction>
</comment>
<dbReference type="PANTHER" id="PTHR11645:SF49">
    <property type="entry name" value="PYRROLINE-5-CARBOXYLATE REDUCTASE 1"/>
    <property type="match status" value="1"/>
</dbReference>
<organism evidence="14 15">
    <name type="scientific">Alteribacillus iranensis</name>
    <dbReference type="NCBI Taxonomy" id="930128"/>
    <lineage>
        <taxon>Bacteria</taxon>
        <taxon>Bacillati</taxon>
        <taxon>Bacillota</taxon>
        <taxon>Bacilli</taxon>
        <taxon>Bacillales</taxon>
        <taxon>Bacillaceae</taxon>
        <taxon>Alteribacillus</taxon>
    </lineage>
</organism>
<dbReference type="GO" id="GO:0005737">
    <property type="term" value="C:cytoplasm"/>
    <property type="evidence" value="ECO:0007669"/>
    <property type="project" value="UniProtKB-SubCell"/>
</dbReference>
<dbReference type="NCBIfam" id="TIGR00112">
    <property type="entry name" value="proC"/>
    <property type="match status" value="1"/>
</dbReference>
<dbReference type="AlphaFoldDB" id="A0A1I2ADW3"/>
<dbReference type="Gene3D" id="3.40.50.720">
    <property type="entry name" value="NAD(P)-binding Rossmann-like Domain"/>
    <property type="match status" value="1"/>
</dbReference>
<dbReference type="InterPro" id="IPR029036">
    <property type="entry name" value="P5CR_dimer"/>
</dbReference>
<dbReference type="PANTHER" id="PTHR11645">
    <property type="entry name" value="PYRROLINE-5-CARBOXYLATE REDUCTASE"/>
    <property type="match status" value="1"/>
</dbReference>
<evidence type="ECO:0000313" key="15">
    <source>
        <dbReference type="Proteomes" id="UP000199516"/>
    </source>
</evidence>
<evidence type="ECO:0000256" key="5">
    <source>
        <dbReference type="ARBA" id="ARBA00022650"/>
    </source>
</evidence>
<comment type="similarity">
    <text evidence="2 9">Belongs to the pyrroline-5-carboxylate reductase family.</text>
</comment>
<gene>
    <name evidence="9" type="primary">proC</name>
    <name evidence="14" type="ORF">SAMN05192532_101791</name>
</gene>
<evidence type="ECO:0000256" key="7">
    <source>
        <dbReference type="ARBA" id="ARBA00023002"/>
    </source>
</evidence>
<comment type="function">
    <text evidence="8 9">Catalyzes the reduction of 1-pyrroline-5-carboxylate (PCA) to L-proline.</text>
</comment>
<dbReference type="Pfam" id="PF03807">
    <property type="entry name" value="F420_oxidored"/>
    <property type="match status" value="1"/>
</dbReference>
<dbReference type="RefSeq" id="WP_091657596.1">
    <property type="nucleotide sequence ID" value="NZ_FONT01000001.1"/>
</dbReference>
<dbReference type="InterPro" id="IPR028939">
    <property type="entry name" value="P5C_Rdtase_cat_N"/>
</dbReference>
<accession>A0A1I2ADW3</accession>
<sequence length="275" mass="29689">MLEGKKVAFIGAGSMAESIFAGLISEQLLDAENIIVTNKSNHEKLQRLHSQYGVSITTSHKEAMEKAEVIVLAMKPKHIEESAHTLKEHLHDQHLLISVLAGVSTSYMEQLFGGNPAIIRTMPNTSAKVGASATVICAGQYATEDHIQMARALFSAVGAVSILHESEIDRITGISGSGPAYMYYFVEAMEEAAAEAGLPEEESKELIIQTLAGAAKRLRSSEKTPKELYQEVMSPNGTTEAAFRVLEENNVAAHFKDAMKASMKRAAELGSSPES</sequence>
<evidence type="ECO:0000256" key="2">
    <source>
        <dbReference type="ARBA" id="ARBA00005525"/>
    </source>
</evidence>
<comment type="catalytic activity">
    <reaction evidence="9">
        <text>L-proline + NAD(+) = (S)-1-pyrroline-5-carboxylate + NADH + 2 H(+)</text>
        <dbReference type="Rhea" id="RHEA:14105"/>
        <dbReference type="ChEBI" id="CHEBI:15378"/>
        <dbReference type="ChEBI" id="CHEBI:17388"/>
        <dbReference type="ChEBI" id="CHEBI:57540"/>
        <dbReference type="ChEBI" id="CHEBI:57945"/>
        <dbReference type="ChEBI" id="CHEBI:60039"/>
        <dbReference type="EC" id="1.5.1.2"/>
    </reaction>
</comment>
<dbReference type="InterPro" id="IPR036291">
    <property type="entry name" value="NAD(P)-bd_dom_sf"/>
</dbReference>
<dbReference type="OrthoDB" id="9805754at2"/>
<protein>
    <recommendedName>
        <fullName evidence="9 10">Pyrroline-5-carboxylate reductase</fullName>
        <shortName evidence="9">P5C reductase</shortName>
        <shortName evidence="9">P5CR</shortName>
        <ecNumber evidence="9 10">1.5.1.2</ecNumber>
    </recommendedName>
    <alternativeName>
        <fullName evidence="9">PCA reductase</fullName>
    </alternativeName>
</protein>
<keyword evidence="5 9" id="KW-0641">Proline biosynthesis</keyword>
<dbReference type="Proteomes" id="UP000199516">
    <property type="component" value="Unassembled WGS sequence"/>
</dbReference>
<dbReference type="GO" id="GO:0055129">
    <property type="term" value="P:L-proline biosynthetic process"/>
    <property type="evidence" value="ECO:0007669"/>
    <property type="project" value="UniProtKB-UniRule"/>
</dbReference>
<evidence type="ECO:0000256" key="8">
    <source>
        <dbReference type="ARBA" id="ARBA00058118"/>
    </source>
</evidence>
<name>A0A1I2ADW3_9BACI</name>
<dbReference type="EMBL" id="FONT01000001">
    <property type="protein sequence ID" value="SFE41738.1"/>
    <property type="molecule type" value="Genomic_DNA"/>
</dbReference>
<comment type="pathway">
    <text evidence="9">Amino-acid biosynthesis; L-proline biosynthesis; L-proline from L-glutamate 5-semialdehyde: step 1/1.</text>
</comment>
<evidence type="ECO:0000256" key="10">
    <source>
        <dbReference type="NCBIfam" id="TIGR00112"/>
    </source>
</evidence>
<dbReference type="EC" id="1.5.1.2" evidence="9 10"/>
<keyword evidence="4 9" id="KW-0028">Amino-acid biosynthesis</keyword>
<dbReference type="STRING" id="930128.SAMN05192532_101791"/>
<keyword evidence="6 9" id="KW-0521">NADP</keyword>
<dbReference type="Gene3D" id="1.10.3730.10">
    <property type="entry name" value="ProC C-terminal domain-like"/>
    <property type="match status" value="1"/>
</dbReference>
<evidence type="ECO:0000259" key="13">
    <source>
        <dbReference type="Pfam" id="PF14748"/>
    </source>
</evidence>
<dbReference type="FunFam" id="1.10.3730.10:FF:000001">
    <property type="entry name" value="Pyrroline-5-carboxylate reductase"/>
    <property type="match status" value="1"/>
</dbReference>
<dbReference type="SUPFAM" id="SSF51735">
    <property type="entry name" value="NAD(P)-binding Rossmann-fold domains"/>
    <property type="match status" value="1"/>
</dbReference>
<evidence type="ECO:0000256" key="3">
    <source>
        <dbReference type="ARBA" id="ARBA00022490"/>
    </source>
</evidence>
<comment type="subcellular location">
    <subcellularLocation>
        <location evidence="1 9">Cytoplasm</location>
    </subcellularLocation>
</comment>
<evidence type="ECO:0000256" key="9">
    <source>
        <dbReference type="HAMAP-Rule" id="MF_01925"/>
    </source>
</evidence>
<dbReference type="HAMAP" id="MF_01925">
    <property type="entry name" value="P5C_reductase"/>
    <property type="match status" value="1"/>
</dbReference>
<evidence type="ECO:0000256" key="6">
    <source>
        <dbReference type="ARBA" id="ARBA00022857"/>
    </source>
</evidence>
<keyword evidence="15" id="KW-1185">Reference proteome</keyword>
<dbReference type="PIRSF" id="PIRSF000193">
    <property type="entry name" value="Pyrrol-5-carb_rd"/>
    <property type="match status" value="1"/>
</dbReference>
<keyword evidence="7 9" id="KW-0560">Oxidoreductase</keyword>
<dbReference type="InterPro" id="IPR008927">
    <property type="entry name" value="6-PGluconate_DH-like_C_sf"/>
</dbReference>
<feature type="domain" description="Pyrroline-5-carboxylate reductase catalytic N-terminal" evidence="12">
    <location>
        <begin position="6"/>
        <end position="102"/>
    </location>
</feature>
<dbReference type="GO" id="GO:0004735">
    <property type="term" value="F:pyrroline-5-carboxylate reductase activity"/>
    <property type="evidence" value="ECO:0007669"/>
    <property type="project" value="UniProtKB-UniRule"/>
</dbReference>
<dbReference type="FunFam" id="3.40.50.720:FF:000190">
    <property type="entry name" value="Pyrroline-5-carboxylate reductase"/>
    <property type="match status" value="1"/>
</dbReference>
<reference evidence="14 15" key="1">
    <citation type="submission" date="2016-10" db="EMBL/GenBank/DDBJ databases">
        <authorList>
            <person name="de Groot N.N."/>
        </authorList>
    </citation>
    <scope>NUCLEOTIDE SEQUENCE [LARGE SCALE GENOMIC DNA]</scope>
    <source>
        <strain evidence="14 15">DSM 23995</strain>
    </source>
</reference>
<evidence type="ECO:0000256" key="11">
    <source>
        <dbReference type="PIRSR" id="PIRSR000193-1"/>
    </source>
</evidence>
<evidence type="ECO:0000313" key="14">
    <source>
        <dbReference type="EMBL" id="SFE41738.1"/>
    </source>
</evidence>